<dbReference type="CDD" id="cd14789">
    <property type="entry name" value="Tiki"/>
    <property type="match status" value="1"/>
</dbReference>
<protein>
    <submittedName>
        <fullName evidence="2">TraB/GumN family protein</fullName>
    </submittedName>
</protein>
<proteinExistence type="predicted"/>
<dbReference type="RefSeq" id="WP_248950512.1">
    <property type="nucleotide sequence ID" value="NZ_JAKILB010000007.1"/>
</dbReference>
<feature type="chain" id="PRO_5040978551" evidence="1">
    <location>
        <begin position="28"/>
        <end position="294"/>
    </location>
</feature>
<reference evidence="2" key="1">
    <citation type="submission" date="2022-01" db="EMBL/GenBank/DDBJ databases">
        <title>Whole genome-based taxonomy of the Shewanellaceae.</title>
        <authorList>
            <person name="Martin-Rodriguez A.J."/>
        </authorList>
    </citation>
    <scope>NUCLEOTIDE SEQUENCE</scope>
    <source>
        <strain evidence="2">KCTC 23973</strain>
    </source>
</reference>
<dbReference type="Pfam" id="PF01963">
    <property type="entry name" value="TraB_PrgY_gumN"/>
    <property type="match status" value="1"/>
</dbReference>
<keyword evidence="3" id="KW-1185">Reference proteome</keyword>
<dbReference type="PANTHER" id="PTHR40590">
    <property type="entry name" value="CYTOPLASMIC PROTEIN-RELATED"/>
    <property type="match status" value="1"/>
</dbReference>
<evidence type="ECO:0000256" key="1">
    <source>
        <dbReference type="SAM" id="SignalP"/>
    </source>
</evidence>
<name>A0A9X2CEW9_9GAMM</name>
<feature type="signal peptide" evidence="1">
    <location>
        <begin position="1"/>
        <end position="27"/>
    </location>
</feature>
<keyword evidence="1" id="KW-0732">Signal</keyword>
<comment type="caution">
    <text evidence="2">The sequence shown here is derived from an EMBL/GenBank/DDBJ whole genome shotgun (WGS) entry which is preliminary data.</text>
</comment>
<dbReference type="InterPro" id="IPR047111">
    <property type="entry name" value="YbaP-like"/>
</dbReference>
<gene>
    <name evidence="2" type="ORF">L2740_12450</name>
</gene>
<accession>A0A9X2CEW9</accession>
<evidence type="ECO:0000313" key="2">
    <source>
        <dbReference type="EMBL" id="MCL1139352.1"/>
    </source>
</evidence>
<dbReference type="PANTHER" id="PTHR40590:SF1">
    <property type="entry name" value="CYTOPLASMIC PROTEIN"/>
    <property type="match status" value="1"/>
</dbReference>
<dbReference type="Proteomes" id="UP001139293">
    <property type="component" value="Unassembled WGS sequence"/>
</dbReference>
<evidence type="ECO:0000313" key="3">
    <source>
        <dbReference type="Proteomes" id="UP001139293"/>
    </source>
</evidence>
<dbReference type="AlphaFoldDB" id="A0A9X2CEW9"/>
<organism evidence="2 3">
    <name type="scientific">Shewanella pneumatophori</name>
    <dbReference type="NCBI Taxonomy" id="314092"/>
    <lineage>
        <taxon>Bacteria</taxon>
        <taxon>Pseudomonadati</taxon>
        <taxon>Pseudomonadota</taxon>
        <taxon>Gammaproteobacteria</taxon>
        <taxon>Alteromonadales</taxon>
        <taxon>Shewanellaceae</taxon>
        <taxon>Shewanella</taxon>
    </lineage>
</organism>
<dbReference type="InterPro" id="IPR002816">
    <property type="entry name" value="TraB/PrgY/GumN_fam"/>
</dbReference>
<dbReference type="EMBL" id="JAKILB010000007">
    <property type="protein sequence ID" value="MCL1139352.1"/>
    <property type="molecule type" value="Genomic_DNA"/>
</dbReference>
<sequence length="294" mass="32237">MIATSGVRRLFKLVGLSLGLISVTVSAEQTDKPPFYQISYQGQTAYLLGSIHVGNAEFYPLAAQIEQAFKQSAALVVEADVRGANVPALLAKYGADKLPMDSETKSVMAAYCQHQQRVCAALENYAPWLQSMQLSIGRYAALGYSGVYGVDAVLVSQAGTKPVYELESTEFQFKLLSSFDADTQWSMVKEAIEAPDSDMLELISAWRSGNEAELADLMEGEMLREGETEMVEKMLWGRNKTMAQRIVELMQSPNTKQPLFVVIGAGHLVGQKSVQTYLQPLGVAAKNCWQQECG</sequence>